<name>A0ACD3AK96_9AGAR</name>
<protein>
    <submittedName>
        <fullName evidence="1">Uncharacterized protein</fullName>
    </submittedName>
</protein>
<accession>A0ACD3AK96</accession>
<evidence type="ECO:0000313" key="2">
    <source>
        <dbReference type="Proteomes" id="UP000308600"/>
    </source>
</evidence>
<sequence length="623" mass="70589">MPPATLNLNVLLSEPFGPYEDGLILSQEYPLRGNPLDLHSFLLEIENQSTGFDETEFLLTPPPNSRVHQHPVYMFGVLKIKSLGWLTECGQLWLERNLRERDQKINGVAQSRLTLRGIYGNRPGEGSHISVWLKCEKLFAANYMTATVDEGPTNLQVTSKTKVNSGHNRVYNVKSMEISCESLSRKFLMRYRLVALISYITSQSSTTSVEDRTPDWLIQKYLSTIVGTDLKHRIIHLDPKDDSDVDEDGQTRRPRHIRHVSRAEVYSVFAEHAEWILAQQLAPHGARHHKINLIAWINFCETVRDARKRGNLNLPLPWGGGPQNYSSFEEKLAEFGANEEIWRNKIENARNSKSKPSTSKSTPTSRLSEELDFLPVVPPPPRPQISFQYDPDFSEESTPGETDSSESETESSRRLAAQIPRFCWHPPNLPIGCLTWYCPGSFPSAHPPSIPVDPSPASSDPTSASTSTSTQTSPPRQKPIRPTPYRCSYSINFLKISEENLQYVTPDQAEMLQKRRWNSVNDKDVQDAFVRMVSEHYKVHIQEAGVQIVQLGPQKFRFRPYTKSQPLHGQAGSNGTPNESDGDEDNGNSHTPLRRSTRPRVHRNLNVRNLVRNGSVRVKSEDV</sequence>
<keyword evidence="2" id="KW-1185">Reference proteome</keyword>
<dbReference type="Proteomes" id="UP000308600">
    <property type="component" value="Unassembled WGS sequence"/>
</dbReference>
<evidence type="ECO:0000313" key="1">
    <source>
        <dbReference type="EMBL" id="TFK65997.1"/>
    </source>
</evidence>
<dbReference type="EMBL" id="ML208419">
    <property type="protein sequence ID" value="TFK65997.1"/>
    <property type="molecule type" value="Genomic_DNA"/>
</dbReference>
<organism evidence="1 2">
    <name type="scientific">Pluteus cervinus</name>
    <dbReference type="NCBI Taxonomy" id="181527"/>
    <lineage>
        <taxon>Eukaryota</taxon>
        <taxon>Fungi</taxon>
        <taxon>Dikarya</taxon>
        <taxon>Basidiomycota</taxon>
        <taxon>Agaricomycotina</taxon>
        <taxon>Agaricomycetes</taxon>
        <taxon>Agaricomycetidae</taxon>
        <taxon>Agaricales</taxon>
        <taxon>Pluteineae</taxon>
        <taxon>Pluteaceae</taxon>
        <taxon>Pluteus</taxon>
    </lineage>
</organism>
<proteinExistence type="predicted"/>
<reference evidence="1 2" key="1">
    <citation type="journal article" date="2019" name="Nat. Ecol. Evol.">
        <title>Megaphylogeny resolves global patterns of mushroom evolution.</title>
        <authorList>
            <person name="Varga T."/>
            <person name="Krizsan K."/>
            <person name="Foldi C."/>
            <person name="Dima B."/>
            <person name="Sanchez-Garcia M."/>
            <person name="Sanchez-Ramirez S."/>
            <person name="Szollosi G.J."/>
            <person name="Szarkandi J.G."/>
            <person name="Papp V."/>
            <person name="Albert L."/>
            <person name="Andreopoulos W."/>
            <person name="Angelini C."/>
            <person name="Antonin V."/>
            <person name="Barry K.W."/>
            <person name="Bougher N.L."/>
            <person name="Buchanan P."/>
            <person name="Buyck B."/>
            <person name="Bense V."/>
            <person name="Catcheside P."/>
            <person name="Chovatia M."/>
            <person name="Cooper J."/>
            <person name="Damon W."/>
            <person name="Desjardin D."/>
            <person name="Finy P."/>
            <person name="Geml J."/>
            <person name="Haridas S."/>
            <person name="Hughes K."/>
            <person name="Justo A."/>
            <person name="Karasinski D."/>
            <person name="Kautmanova I."/>
            <person name="Kiss B."/>
            <person name="Kocsube S."/>
            <person name="Kotiranta H."/>
            <person name="LaButti K.M."/>
            <person name="Lechner B.E."/>
            <person name="Liimatainen K."/>
            <person name="Lipzen A."/>
            <person name="Lukacs Z."/>
            <person name="Mihaltcheva S."/>
            <person name="Morgado L.N."/>
            <person name="Niskanen T."/>
            <person name="Noordeloos M.E."/>
            <person name="Ohm R.A."/>
            <person name="Ortiz-Santana B."/>
            <person name="Ovrebo C."/>
            <person name="Racz N."/>
            <person name="Riley R."/>
            <person name="Savchenko A."/>
            <person name="Shiryaev A."/>
            <person name="Soop K."/>
            <person name="Spirin V."/>
            <person name="Szebenyi C."/>
            <person name="Tomsovsky M."/>
            <person name="Tulloss R.E."/>
            <person name="Uehling J."/>
            <person name="Grigoriev I.V."/>
            <person name="Vagvolgyi C."/>
            <person name="Papp T."/>
            <person name="Martin F.M."/>
            <person name="Miettinen O."/>
            <person name="Hibbett D.S."/>
            <person name="Nagy L.G."/>
        </authorList>
    </citation>
    <scope>NUCLEOTIDE SEQUENCE [LARGE SCALE GENOMIC DNA]</scope>
    <source>
        <strain evidence="1 2">NL-1719</strain>
    </source>
</reference>
<gene>
    <name evidence="1" type="ORF">BDN72DRAFT_844913</name>
</gene>